<evidence type="ECO:0000256" key="1">
    <source>
        <dbReference type="ARBA" id="ARBA00022734"/>
    </source>
</evidence>
<dbReference type="SUPFAM" id="SSF49899">
    <property type="entry name" value="Concanavalin A-like lectins/glucanases"/>
    <property type="match status" value="2"/>
</dbReference>
<organism evidence="4 5">
    <name type="scientific">Syphacia muris</name>
    <dbReference type="NCBI Taxonomy" id="451379"/>
    <lineage>
        <taxon>Eukaryota</taxon>
        <taxon>Metazoa</taxon>
        <taxon>Ecdysozoa</taxon>
        <taxon>Nematoda</taxon>
        <taxon>Chromadorea</taxon>
        <taxon>Rhabditida</taxon>
        <taxon>Spirurina</taxon>
        <taxon>Oxyuridomorpha</taxon>
        <taxon>Oxyuroidea</taxon>
        <taxon>Oxyuridae</taxon>
        <taxon>Syphacia</taxon>
    </lineage>
</organism>
<dbReference type="PANTHER" id="PTHR11346">
    <property type="entry name" value="GALECTIN"/>
    <property type="match status" value="1"/>
</dbReference>
<dbReference type="FunFam" id="2.60.120.200:FF:000276">
    <property type="entry name" value="Galectin"/>
    <property type="match status" value="1"/>
</dbReference>
<dbReference type="PANTHER" id="PTHR11346:SF116">
    <property type="entry name" value="GALECTIN"/>
    <property type="match status" value="1"/>
</dbReference>
<dbReference type="Pfam" id="PF00337">
    <property type="entry name" value="Gal-bind_lectin"/>
    <property type="match status" value="2"/>
</dbReference>
<sequence>MPFLTVEYVHESDFLIKCCLAQFDINLLHDGAFVAPGVEVVLHISVRFDERQIVFNTYEDNGWKKEERVTNPFKKGQEFDIRIRMLDNAFEIMGNQILLHKFKYRLQPAIVNFFSVTGDCVLYDVLRGGRFYSLPYETLFEGSSFKFGDRIIIYGRPIGQRFEVNLLGRNSNTLFHYNPRFNEKCVVRNACTSNVWGDEERKGQFPFKKGVGFDLMFVNHEDCIQVYYNNKSICNFFHRTPDPNNDYFRLAIAGDMEMTGNFFSAYSHSIPKILI</sequence>
<dbReference type="WBParaSite" id="SMUV_0000614601-mRNA-1">
    <property type="protein sequence ID" value="SMUV_0000614601-mRNA-1"/>
    <property type="gene ID" value="SMUV_0000614601"/>
</dbReference>
<dbReference type="SMART" id="SM00276">
    <property type="entry name" value="GLECT"/>
    <property type="match status" value="2"/>
</dbReference>
<evidence type="ECO:0000313" key="5">
    <source>
        <dbReference type="WBParaSite" id="SMUV_0000614601-mRNA-1"/>
    </source>
</evidence>
<keyword evidence="1 2" id="KW-0430">Lectin</keyword>
<dbReference type="CDD" id="cd00070">
    <property type="entry name" value="GLECT"/>
    <property type="match status" value="2"/>
</dbReference>
<reference evidence="5" key="1">
    <citation type="submission" date="2017-02" db="UniProtKB">
        <authorList>
            <consortium name="WormBaseParasite"/>
        </authorList>
    </citation>
    <scope>IDENTIFICATION</scope>
</reference>
<keyword evidence="4" id="KW-1185">Reference proteome</keyword>
<accession>A0A0N5ANG1</accession>
<dbReference type="InterPro" id="IPR001079">
    <property type="entry name" value="Galectin_CRD"/>
</dbReference>
<evidence type="ECO:0000256" key="2">
    <source>
        <dbReference type="RuleBase" id="RU102079"/>
    </source>
</evidence>
<feature type="domain" description="Galectin" evidence="3">
    <location>
        <begin position="1"/>
        <end position="128"/>
    </location>
</feature>
<name>A0A0N5ANG1_9BILA</name>
<dbReference type="Proteomes" id="UP000046393">
    <property type="component" value="Unplaced"/>
</dbReference>
<dbReference type="SMART" id="SM00908">
    <property type="entry name" value="Gal-bind_lectin"/>
    <property type="match status" value="2"/>
</dbReference>
<proteinExistence type="predicted"/>
<dbReference type="InterPro" id="IPR013320">
    <property type="entry name" value="ConA-like_dom_sf"/>
</dbReference>
<dbReference type="Gene3D" id="2.60.120.200">
    <property type="match status" value="2"/>
</dbReference>
<feature type="domain" description="Galectin" evidence="3">
    <location>
        <begin position="137"/>
        <end position="275"/>
    </location>
</feature>
<evidence type="ECO:0000259" key="3">
    <source>
        <dbReference type="PROSITE" id="PS51304"/>
    </source>
</evidence>
<protein>
    <recommendedName>
        <fullName evidence="2">Galectin</fullName>
    </recommendedName>
</protein>
<dbReference type="PROSITE" id="PS51304">
    <property type="entry name" value="GALECTIN"/>
    <property type="match status" value="2"/>
</dbReference>
<dbReference type="InterPro" id="IPR044156">
    <property type="entry name" value="Galectin-like"/>
</dbReference>
<dbReference type="STRING" id="451379.A0A0N5ANG1"/>
<dbReference type="GO" id="GO:0030246">
    <property type="term" value="F:carbohydrate binding"/>
    <property type="evidence" value="ECO:0007669"/>
    <property type="project" value="UniProtKB-UniRule"/>
</dbReference>
<evidence type="ECO:0000313" key="4">
    <source>
        <dbReference type="Proteomes" id="UP000046393"/>
    </source>
</evidence>
<dbReference type="AlphaFoldDB" id="A0A0N5ANG1"/>